<evidence type="ECO:0000313" key="13">
    <source>
        <dbReference type="EMBL" id="KAK3082688.1"/>
    </source>
</evidence>
<dbReference type="Gene3D" id="6.10.250.1900">
    <property type="match status" value="1"/>
</dbReference>
<keyword evidence="14" id="KW-1185">Reference proteome</keyword>
<dbReference type="PANTHER" id="PTHR16040:SF7">
    <property type="entry name" value="AUSTRALIN, ISOFORM A-RELATED"/>
    <property type="match status" value="1"/>
</dbReference>
<keyword evidence="8" id="KW-0131">Cell cycle</keyword>
<dbReference type="GO" id="GO:0032133">
    <property type="term" value="C:chromosome passenger complex"/>
    <property type="evidence" value="ECO:0007669"/>
    <property type="project" value="TreeGrafter"/>
</dbReference>
<comment type="caution">
    <text evidence="13">The sequence shown here is derived from an EMBL/GenBank/DDBJ whole genome shotgun (WGS) entry which is preliminary data.</text>
</comment>
<keyword evidence="6" id="KW-0498">Mitosis</keyword>
<evidence type="ECO:0000256" key="7">
    <source>
        <dbReference type="ARBA" id="ARBA00023242"/>
    </source>
</evidence>
<evidence type="ECO:0000256" key="3">
    <source>
        <dbReference type="ARBA" id="ARBA00009914"/>
    </source>
</evidence>
<dbReference type="Proteomes" id="UP001186944">
    <property type="component" value="Unassembled WGS sequence"/>
</dbReference>
<feature type="domain" description="Borealin C-terminal" evidence="12">
    <location>
        <begin position="164"/>
        <end position="229"/>
    </location>
</feature>
<evidence type="ECO:0000313" key="14">
    <source>
        <dbReference type="Proteomes" id="UP001186944"/>
    </source>
</evidence>
<protein>
    <submittedName>
        <fullName evidence="13">Uncharacterized protein</fullName>
    </submittedName>
</protein>
<dbReference type="GO" id="GO:0005634">
    <property type="term" value="C:nucleus"/>
    <property type="evidence" value="ECO:0007669"/>
    <property type="project" value="UniProtKB-SubCell"/>
</dbReference>
<comment type="subcellular location">
    <subcellularLocation>
        <location evidence="2">Chromosome</location>
        <location evidence="2">Centromere</location>
    </subcellularLocation>
    <subcellularLocation>
        <location evidence="1">Nucleus</location>
    </subcellularLocation>
</comment>
<evidence type="ECO:0000256" key="1">
    <source>
        <dbReference type="ARBA" id="ARBA00004123"/>
    </source>
</evidence>
<keyword evidence="4" id="KW-0158">Chromosome</keyword>
<evidence type="ECO:0000256" key="9">
    <source>
        <dbReference type="ARBA" id="ARBA00023328"/>
    </source>
</evidence>
<keyword evidence="7" id="KW-0539">Nucleus</keyword>
<evidence type="ECO:0000259" key="11">
    <source>
        <dbReference type="Pfam" id="PF10444"/>
    </source>
</evidence>
<dbReference type="Pfam" id="PF10444">
    <property type="entry name" value="Nbl1_Borealin_N"/>
    <property type="match status" value="1"/>
</dbReference>
<dbReference type="GO" id="GO:0000070">
    <property type="term" value="P:mitotic sister chromatid segregation"/>
    <property type="evidence" value="ECO:0007669"/>
    <property type="project" value="TreeGrafter"/>
</dbReference>
<evidence type="ECO:0000259" key="12">
    <source>
        <dbReference type="Pfam" id="PF10512"/>
    </source>
</evidence>
<dbReference type="InterPro" id="IPR046466">
    <property type="entry name" value="Borealin_C"/>
</dbReference>
<organism evidence="13 14">
    <name type="scientific">Pinctada imbricata</name>
    <name type="common">Atlantic pearl-oyster</name>
    <name type="synonym">Pinctada martensii</name>
    <dbReference type="NCBI Taxonomy" id="66713"/>
    <lineage>
        <taxon>Eukaryota</taxon>
        <taxon>Metazoa</taxon>
        <taxon>Spiralia</taxon>
        <taxon>Lophotrochozoa</taxon>
        <taxon>Mollusca</taxon>
        <taxon>Bivalvia</taxon>
        <taxon>Autobranchia</taxon>
        <taxon>Pteriomorphia</taxon>
        <taxon>Pterioida</taxon>
        <taxon>Pterioidea</taxon>
        <taxon>Pteriidae</taxon>
        <taxon>Pinctada</taxon>
    </lineage>
</organism>
<evidence type="ECO:0000256" key="2">
    <source>
        <dbReference type="ARBA" id="ARBA00004584"/>
    </source>
</evidence>
<feature type="domain" description="Borealin N-terminal" evidence="11">
    <location>
        <begin position="33"/>
        <end position="88"/>
    </location>
</feature>
<keyword evidence="9" id="KW-0137">Centromere</keyword>
<evidence type="ECO:0000256" key="6">
    <source>
        <dbReference type="ARBA" id="ARBA00022776"/>
    </source>
</evidence>
<dbReference type="GO" id="GO:0000775">
    <property type="term" value="C:chromosome, centromeric region"/>
    <property type="evidence" value="ECO:0007669"/>
    <property type="project" value="UniProtKB-SubCell"/>
</dbReference>
<accession>A0AA88XCD0</accession>
<dbReference type="InterPro" id="IPR018867">
    <property type="entry name" value="Cell_div_borealin"/>
</dbReference>
<evidence type="ECO:0000256" key="10">
    <source>
        <dbReference type="SAM" id="MobiDB-lite"/>
    </source>
</evidence>
<dbReference type="PANTHER" id="PTHR16040">
    <property type="entry name" value="AUSTRALIN, ISOFORM A-RELATED"/>
    <property type="match status" value="1"/>
</dbReference>
<feature type="region of interest" description="Disordered" evidence="10">
    <location>
        <begin position="101"/>
        <end position="123"/>
    </location>
</feature>
<dbReference type="Pfam" id="PF10512">
    <property type="entry name" value="Borealin"/>
    <property type="match status" value="1"/>
</dbReference>
<dbReference type="InterPro" id="IPR018851">
    <property type="entry name" value="Borealin_N"/>
</dbReference>
<dbReference type="GO" id="GO:0051301">
    <property type="term" value="P:cell division"/>
    <property type="evidence" value="ECO:0007669"/>
    <property type="project" value="UniProtKB-KW"/>
</dbReference>
<name>A0AA88XCD0_PINIB</name>
<dbReference type="GO" id="GO:0051233">
    <property type="term" value="C:spindle midzone"/>
    <property type="evidence" value="ECO:0007669"/>
    <property type="project" value="TreeGrafter"/>
</dbReference>
<dbReference type="AlphaFoldDB" id="A0AA88XCD0"/>
<keyword evidence="5" id="KW-0132">Cell division</keyword>
<feature type="compositionally biased region" description="Polar residues" evidence="10">
    <location>
        <begin position="109"/>
        <end position="123"/>
    </location>
</feature>
<dbReference type="EMBL" id="VSWD01000014">
    <property type="protein sequence ID" value="KAK3082688.1"/>
    <property type="molecule type" value="Genomic_DNA"/>
</dbReference>
<reference evidence="13" key="1">
    <citation type="submission" date="2019-08" db="EMBL/GenBank/DDBJ databases">
        <title>The improved chromosome-level genome for the pearl oyster Pinctada fucata martensii using PacBio sequencing and Hi-C.</title>
        <authorList>
            <person name="Zheng Z."/>
        </authorList>
    </citation>
    <scope>NUCLEOTIDE SEQUENCE</scope>
    <source>
        <strain evidence="13">ZZ-2019</strain>
        <tissue evidence="13">Adductor muscle</tissue>
    </source>
</reference>
<evidence type="ECO:0000256" key="8">
    <source>
        <dbReference type="ARBA" id="ARBA00023306"/>
    </source>
</evidence>
<gene>
    <name evidence="13" type="ORF">FSP39_002643</name>
</gene>
<sequence>MPRHRVKAVSSKKPLLPDGDEGKQLSREEKRAKLEIFLKDLDSRAEKFRQDFKTDYDKMCKLIEQAYTMEIARLPPAVREMKFVDFLACGGTVETAMEHLEKEKEKENNSSLTTATSLRTQRTVSRTRVLSQKTMLTEAIPEEGSNMTVKTNTKTTSALRTPWNQFKTPMHRSIQQMGFETPLITPKFDPRLPVTPQVMRKQKDMEVVLSLGGSPLQSRHEELREMFNVDVDLD</sequence>
<evidence type="ECO:0000256" key="4">
    <source>
        <dbReference type="ARBA" id="ARBA00022454"/>
    </source>
</evidence>
<comment type="similarity">
    <text evidence="3">Belongs to the borealin family.</text>
</comment>
<evidence type="ECO:0000256" key="5">
    <source>
        <dbReference type="ARBA" id="ARBA00022618"/>
    </source>
</evidence>
<feature type="region of interest" description="Disordered" evidence="10">
    <location>
        <begin position="1"/>
        <end position="25"/>
    </location>
</feature>
<proteinExistence type="inferred from homology"/>